<name>A0A8X7C8Y7_9ARAC</name>
<dbReference type="Proteomes" id="UP000886998">
    <property type="component" value="Unassembled WGS sequence"/>
</dbReference>
<keyword evidence="2" id="KW-1185">Reference proteome</keyword>
<reference evidence="1" key="1">
    <citation type="submission" date="2020-08" db="EMBL/GenBank/DDBJ databases">
        <title>Multicomponent nature underlies the extraordinary mechanical properties of spider dragline silk.</title>
        <authorList>
            <person name="Kono N."/>
            <person name="Nakamura H."/>
            <person name="Mori M."/>
            <person name="Yoshida Y."/>
            <person name="Ohtoshi R."/>
            <person name="Malay A.D."/>
            <person name="Moran D.A.P."/>
            <person name="Tomita M."/>
            <person name="Numata K."/>
            <person name="Arakawa K."/>
        </authorList>
    </citation>
    <scope>NUCLEOTIDE SEQUENCE</scope>
</reference>
<sequence length="130" mass="13792">MSICLNTCGKTSPLPDSSVFRRSFFFLKSNIFTSNPSVSTSSAQADILSFTYPISESQPANPISNNVPSTSNGFPNSIALSLSNQTLSPSTCYMFSALTSPSVPEPTTSTSNSLPSIIASLLCILFFKTS</sequence>
<proteinExistence type="predicted"/>
<dbReference type="AlphaFoldDB" id="A0A8X7C8Y7"/>
<evidence type="ECO:0000313" key="1">
    <source>
        <dbReference type="EMBL" id="GFY56359.1"/>
    </source>
</evidence>
<comment type="caution">
    <text evidence="1">The sequence shown here is derived from an EMBL/GenBank/DDBJ whole genome shotgun (WGS) entry which is preliminary data.</text>
</comment>
<gene>
    <name evidence="1" type="ORF">TNIN_384221</name>
</gene>
<organism evidence="1 2">
    <name type="scientific">Trichonephila inaurata madagascariensis</name>
    <dbReference type="NCBI Taxonomy" id="2747483"/>
    <lineage>
        <taxon>Eukaryota</taxon>
        <taxon>Metazoa</taxon>
        <taxon>Ecdysozoa</taxon>
        <taxon>Arthropoda</taxon>
        <taxon>Chelicerata</taxon>
        <taxon>Arachnida</taxon>
        <taxon>Araneae</taxon>
        <taxon>Araneomorphae</taxon>
        <taxon>Entelegynae</taxon>
        <taxon>Araneoidea</taxon>
        <taxon>Nephilidae</taxon>
        <taxon>Trichonephila</taxon>
        <taxon>Trichonephila inaurata</taxon>
    </lineage>
</organism>
<dbReference type="EMBL" id="BMAV01010922">
    <property type="protein sequence ID" value="GFY56359.1"/>
    <property type="molecule type" value="Genomic_DNA"/>
</dbReference>
<protein>
    <submittedName>
        <fullName evidence="1">Uncharacterized protein</fullName>
    </submittedName>
</protein>
<accession>A0A8X7C8Y7</accession>
<evidence type="ECO:0000313" key="2">
    <source>
        <dbReference type="Proteomes" id="UP000886998"/>
    </source>
</evidence>